<evidence type="ECO:0000313" key="1">
    <source>
        <dbReference type="EMBL" id="PVE55081.1"/>
    </source>
</evidence>
<dbReference type="AlphaFoldDB" id="A0AA92H9N2"/>
<proteinExistence type="predicted"/>
<protein>
    <submittedName>
        <fullName evidence="1">Uncharacterized protein</fullName>
    </submittedName>
</protein>
<gene>
    <name evidence="1" type="ORF">DC430_07580</name>
</gene>
<accession>A0AA92H9N2</accession>
<reference evidence="1 2" key="1">
    <citation type="submission" date="2018-04" db="EMBL/GenBank/DDBJ databases">
        <authorList>
            <person name="Hagen T."/>
        </authorList>
    </citation>
    <scope>NUCLEOTIDE SEQUENCE [LARGE SCALE GENOMIC DNA]</scope>
    <source>
        <strain evidence="1 2">TPD7009</strain>
    </source>
</reference>
<comment type="caution">
    <text evidence="1">The sequence shown here is derived from an EMBL/GenBank/DDBJ whole genome shotgun (WGS) entry which is preliminary data.</text>
</comment>
<name>A0AA92H9N2_RHIRH</name>
<evidence type="ECO:0000313" key="2">
    <source>
        <dbReference type="Proteomes" id="UP000244335"/>
    </source>
</evidence>
<sequence>MTTLERGAILARFGRIRFEMDSCKSDLPFVQSCLLGFTHGMNCEPQRMAGQEYLLRRPLPIEVKNYILFHGEDISHAMYVESAQRSVARLGTVENSSFVLSKAINALETSTTVERHVPITRMTANELPPVDSSIVDESLEV</sequence>
<dbReference type="EMBL" id="QDFR01000002">
    <property type="protein sequence ID" value="PVE55081.1"/>
    <property type="molecule type" value="Genomic_DNA"/>
</dbReference>
<dbReference type="Proteomes" id="UP000244335">
    <property type="component" value="Unassembled WGS sequence"/>
</dbReference>
<organism evidence="1 2">
    <name type="scientific">Rhizobium rhizogenes</name>
    <name type="common">Agrobacterium rhizogenes</name>
    <dbReference type="NCBI Taxonomy" id="359"/>
    <lineage>
        <taxon>Bacteria</taxon>
        <taxon>Pseudomonadati</taxon>
        <taxon>Pseudomonadota</taxon>
        <taxon>Alphaproteobacteria</taxon>
        <taxon>Hyphomicrobiales</taxon>
        <taxon>Rhizobiaceae</taxon>
        <taxon>Rhizobium/Agrobacterium group</taxon>
        <taxon>Rhizobium</taxon>
    </lineage>
</organism>
<dbReference type="RefSeq" id="WP_116492842.1">
    <property type="nucleotide sequence ID" value="NZ_QDFR01000002.1"/>
</dbReference>